<reference evidence="10 11" key="1">
    <citation type="submission" date="2020-11" db="EMBL/GenBank/DDBJ databases">
        <authorList>
            <person name="Kim M.K."/>
        </authorList>
    </citation>
    <scope>NUCLEOTIDE SEQUENCE [LARGE SCALE GENOMIC DNA]</scope>
    <source>
        <strain evidence="10 11">BT683</strain>
    </source>
</reference>
<evidence type="ECO:0000259" key="9">
    <source>
        <dbReference type="PROSITE" id="PS50113"/>
    </source>
</evidence>
<dbReference type="InterPro" id="IPR050351">
    <property type="entry name" value="BphY/WalK/GraS-like"/>
</dbReference>
<dbReference type="InterPro" id="IPR003661">
    <property type="entry name" value="HisK_dim/P_dom"/>
</dbReference>
<dbReference type="PROSITE" id="PS50113">
    <property type="entry name" value="PAC"/>
    <property type="match status" value="1"/>
</dbReference>
<dbReference type="Gene3D" id="3.30.450.20">
    <property type="entry name" value="PAS domain"/>
    <property type="match status" value="3"/>
</dbReference>
<feature type="domain" description="PAC" evidence="9">
    <location>
        <begin position="448"/>
        <end position="501"/>
    </location>
</feature>
<evidence type="ECO:0000256" key="6">
    <source>
        <dbReference type="ARBA" id="ARBA00023136"/>
    </source>
</evidence>
<dbReference type="RefSeq" id="WP_196284201.1">
    <property type="nucleotide sequence ID" value="NZ_JADQDQ010000019.1"/>
</dbReference>
<gene>
    <name evidence="10" type="ORF">I2I05_20835</name>
</gene>
<organism evidence="10 11">
    <name type="scientific">Hymenobacter jeongseonensis</name>
    <dbReference type="NCBI Taxonomy" id="2791027"/>
    <lineage>
        <taxon>Bacteria</taxon>
        <taxon>Pseudomonadati</taxon>
        <taxon>Bacteroidota</taxon>
        <taxon>Cytophagia</taxon>
        <taxon>Cytophagales</taxon>
        <taxon>Hymenobacteraceae</taxon>
        <taxon>Hymenobacter</taxon>
    </lineage>
</organism>
<dbReference type="EMBL" id="JADQDQ010000019">
    <property type="protein sequence ID" value="MBF9239851.1"/>
    <property type="molecule type" value="Genomic_DNA"/>
</dbReference>
<evidence type="ECO:0000313" key="11">
    <source>
        <dbReference type="Proteomes" id="UP000597617"/>
    </source>
</evidence>
<evidence type="ECO:0000256" key="3">
    <source>
        <dbReference type="ARBA" id="ARBA00022553"/>
    </source>
</evidence>
<evidence type="ECO:0000256" key="4">
    <source>
        <dbReference type="ARBA" id="ARBA00022679"/>
    </source>
</evidence>
<dbReference type="SUPFAM" id="SSF55785">
    <property type="entry name" value="PYP-like sensor domain (PAS domain)"/>
    <property type="match status" value="2"/>
</dbReference>
<dbReference type="PRINTS" id="PR00344">
    <property type="entry name" value="BCTRLSENSOR"/>
</dbReference>
<dbReference type="SMART" id="SM00091">
    <property type="entry name" value="PAS"/>
    <property type="match status" value="3"/>
</dbReference>
<dbReference type="InterPro" id="IPR004358">
    <property type="entry name" value="Sig_transdc_His_kin-like_C"/>
</dbReference>
<dbReference type="SUPFAM" id="SSF47384">
    <property type="entry name" value="Homodimeric domain of signal transducing histidine kinase"/>
    <property type="match status" value="1"/>
</dbReference>
<dbReference type="InterPro" id="IPR003594">
    <property type="entry name" value="HATPase_dom"/>
</dbReference>
<evidence type="ECO:0000256" key="7">
    <source>
        <dbReference type="SAM" id="Coils"/>
    </source>
</evidence>
<dbReference type="InterPro" id="IPR035965">
    <property type="entry name" value="PAS-like_dom_sf"/>
</dbReference>
<proteinExistence type="predicted"/>
<feature type="domain" description="Histidine kinase" evidence="8">
    <location>
        <begin position="547"/>
        <end position="762"/>
    </location>
</feature>
<keyword evidence="3" id="KW-0597">Phosphoprotein</keyword>
<dbReference type="SUPFAM" id="SSF55874">
    <property type="entry name" value="ATPase domain of HSP90 chaperone/DNA topoisomerase II/histidine kinase"/>
    <property type="match status" value="1"/>
</dbReference>
<sequence length="762" mass="82893">MPDSVPIPEPFFPGLSQPSADAAVHRQRLQALVQDAPACLASLSGPTHVVTVSNPLFRQLFGDRTLAGLSLRDALPELRDQPFFALLDGVYATGTVCHGPGEVLFHDATRPDPRGPVHFTFIAQSQRDRLTGEVTGLLLFAYNVSAHVRARLQAEARGSQPAVTAQQLAVANEALATSNEELSVTNAELDATVGQLTESNQHLARANADLKAANAHIRAHAAELHRSQKALRHLNRQLETRVGERTGQLQAALRATEQQRATIAAVFDQTPAAVCLLRGPELRLEYVNHSYQALYPGRALLDRPLAEALPETEAQGFLALLTQVYATGQPHHGQEMPLVDAGPHGPRTRFFDFTYQAFREQGAVVGVAVCAFDVSEQVRVREQVAVAIFRGPRYVIELANPAVCAIWGRKAEQVLGKPLFEALPEAAGQGFEELLDGVLATGVPYVATELPSTLDRDGQRDTVYWNFVYQPLPDAEGLVTGITVVATDVSEQVRARQVLEQLGQELATAYATLRVAHVDTELANAALCESNHHLTRTNADLDSFVYAASHDLKLPVLNLAGLIEELRRGVTFTDPAEEGVLIPLIEETLRQLTATLDDLSALGQMQEAALAPPEPLDLEEVVADVLQVLEPQLRAARARVTVDFAARPVVSYPRASLRTVVLNLLSNAFKYADPTRPCRVHVSLWLDAGQPVLWVKDNGLGFDAAAHGPALFQLFRRFHDHVEGTGVGLYLVNRLVHATGGRIEVDSRVGEGATFRVYLGQQ</sequence>
<keyword evidence="11" id="KW-1185">Reference proteome</keyword>
<protein>
    <recommendedName>
        <fullName evidence="2">histidine kinase</fullName>
        <ecNumber evidence="2">2.7.13.3</ecNumber>
    </recommendedName>
</protein>
<feature type="coiled-coil region" evidence="7">
    <location>
        <begin position="203"/>
        <end position="237"/>
    </location>
</feature>
<name>A0ABS0IN99_9BACT</name>
<dbReference type="Pfam" id="PF02518">
    <property type="entry name" value="HATPase_c"/>
    <property type="match status" value="1"/>
</dbReference>
<accession>A0ABS0IN99</accession>
<dbReference type="PANTHER" id="PTHR42878">
    <property type="entry name" value="TWO-COMPONENT HISTIDINE KINASE"/>
    <property type="match status" value="1"/>
</dbReference>
<dbReference type="PROSITE" id="PS50109">
    <property type="entry name" value="HIS_KIN"/>
    <property type="match status" value="1"/>
</dbReference>
<evidence type="ECO:0000313" key="10">
    <source>
        <dbReference type="EMBL" id="MBF9239851.1"/>
    </source>
</evidence>
<dbReference type="Proteomes" id="UP000597617">
    <property type="component" value="Unassembled WGS sequence"/>
</dbReference>
<evidence type="ECO:0000256" key="1">
    <source>
        <dbReference type="ARBA" id="ARBA00000085"/>
    </source>
</evidence>
<keyword evidence="6" id="KW-0472">Membrane</keyword>
<dbReference type="InterPro" id="IPR036097">
    <property type="entry name" value="HisK_dim/P_sf"/>
</dbReference>
<dbReference type="EC" id="2.7.13.3" evidence="2"/>
<dbReference type="SMART" id="SM00387">
    <property type="entry name" value="HATPase_c"/>
    <property type="match status" value="1"/>
</dbReference>
<dbReference type="InterPro" id="IPR000014">
    <property type="entry name" value="PAS"/>
</dbReference>
<dbReference type="InterPro" id="IPR005467">
    <property type="entry name" value="His_kinase_dom"/>
</dbReference>
<dbReference type="Gene3D" id="3.30.565.10">
    <property type="entry name" value="Histidine kinase-like ATPase, C-terminal domain"/>
    <property type="match status" value="1"/>
</dbReference>
<dbReference type="InterPro" id="IPR036890">
    <property type="entry name" value="HATPase_C_sf"/>
</dbReference>
<dbReference type="InterPro" id="IPR013656">
    <property type="entry name" value="PAS_4"/>
</dbReference>
<keyword evidence="5" id="KW-0418">Kinase</keyword>
<dbReference type="PANTHER" id="PTHR42878:SF15">
    <property type="entry name" value="BACTERIOPHYTOCHROME"/>
    <property type="match status" value="1"/>
</dbReference>
<evidence type="ECO:0000259" key="8">
    <source>
        <dbReference type="PROSITE" id="PS50109"/>
    </source>
</evidence>
<dbReference type="CDD" id="cd00082">
    <property type="entry name" value="HisKA"/>
    <property type="match status" value="1"/>
</dbReference>
<evidence type="ECO:0000256" key="2">
    <source>
        <dbReference type="ARBA" id="ARBA00012438"/>
    </source>
</evidence>
<comment type="caution">
    <text evidence="10">The sequence shown here is derived from an EMBL/GenBank/DDBJ whole genome shotgun (WGS) entry which is preliminary data.</text>
</comment>
<keyword evidence="7" id="KW-0175">Coiled coil</keyword>
<comment type="catalytic activity">
    <reaction evidence="1">
        <text>ATP + protein L-histidine = ADP + protein N-phospho-L-histidine.</text>
        <dbReference type="EC" id="2.7.13.3"/>
    </reaction>
</comment>
<dbReference type="InterPro" id="IPR000700">
    <property type="entry name" value="PAS-assoc_C"/>
</dbReference>
<evidence type="ECO:0000256" key="5">
    <source>
        <dbReference type="ARBA" id="ARBA00022777"/>
    </source>
</evidence>
<dbReference type="Pfam" id="PF08448">
    <property type="entry name" value="PAS_4"/>
    <property type="match status" value="2"/>
</dbReference>
<dbReference type="NCBIfam" id="TIGR00229">
    <property type="entry name" value="sensory_box"/>
    <property type="match status" value="1"/>
</dbReference>
<keyword evidence="4" id="KW-0808">Transferase</keyword>
<dbReference type="CDD" id="cd00130">
    <property type="entry name" value="PAS"/>
    <property type="match status" value="1"/>
</dbReference>